<dbReference type="RefSeq" id="WP_130346298.1">
    <property type="nucleotide sequence ID" value="NZ_SGWQ01000008.1"/>
</dbReference>
<reference evidence="2 3" key="1">
    <citation type="submission" date="2019-02" db="EMBL/GenBank/DDBJ databases">
        <title>Genomic Encyclopedia of Type Strains, Phase IV (KMG-IV): sequencing the most valuable type-strain genomes for metagenomic binning, comparative biology and taxonomic classification.</title>
        <authorList>
            <person name="Goeker M."/>
        </authorList>
    </citation>
    <scope>NUCLEOTIDE SEQUENCE [LARGE SCALE GENOMIC DNA]</scope>
    <source>
        <strain evidence="2 3">DSM 101727</strain>
    </source>
</reference>
<evidence type="ECO:0000313" key="3">
    <source>
        <dbReference type="Proteomes" id="UP000294257"/>
    </source>
</evidence>
<dbReference type="EMBL" id="SGWQ01000008">
    <property type="protein sequence ID" value="RZS34864.1"/>
    <property type="molecule type" value="Genomic_DNA"/>
</dbReference>
<dbReference type="Proteomes" id="UP000294257">
    <property type="component" value="Unassembled WGS sequence"/>
</dbReference>
<dbReference type="SUPFAM" id="SSF88697">
    <property type="entry name" value="PUA domain-like"/>
    <property type="match status" value="1"/>
</dbReference>
<dbReference type="Gene3D" id="2.30.130.40">
    <property type="entry name" value="LON domain-like"/>
    <property type="match status" value="1"/>
</dbReference>
<dbReference type="InterPro" id="IPR046336">
    <property type="entry name" value="Lon_prtase_N_sf"/>
</dbReference>
<comment type="caution">
    <text evidence="2">The sequence shown here is derived from an EMBL/GenBank/DDBJ whole genome shotgun (WGS) entry which is preliminary data.</text>
</comment>
<dbReference type="InterPro" id="IPR015947">
    <property type="entry name" value="PUA-like_sf"/>
</dbReference>
<organism evidence="2 3">
    <name type="scientific">Herbihabitans rhizosphaerae</name>
    <dbReference type="NCBI Taxonomy" id="1872711"/>
    <lineage>
        <taxon>Bacteria</taxon>
        <taxon>Bacillati</taxon>
        <taxon>Actinomycetota</taxon>
        <taxon>Actinomycetes</taxon>
        <taxon>Pseudonocardiales</taxon>
        <taxon>Pseudonocardiaceae</taxon>
        <taxon>Herbihabitans</taxon>
    </lineage>
</organism>
<feature type="domain" description="Lon N-terminal" evidence="1">
    <location>
        <begin position="2"/>
        <end position="203"/>
    </location>
</feature>
<name>A0A4Q7KJQ5_9PSEU</name>
<dbReference type="AlphaFoldDB" id="A0A4Q7KJQ5"/>
<protein>
    <recommendedName>
        <fullName evidence="1">Lon N-terminal domain-containing protein</fullName>
    </recommendedName>
</protein>
<dbReference type="PANTHER" id="PTHR46732:SF8">
    <property type="entry name" value="ATP-DEPENDENT PROTEASE LA (LON) DOMAIN PROTEIN"/>
    <property type="match status" value="1"/>
</dbReference>
<dbReference type="Pfam" id="PF02190">
    <property type="entry name" value="LON_substr_bdg"/>
    <property type="match status" value="1"/>
</dbReference>
<dbReference type="PROSITE" id="PS51787">
    <property type="entry name" value="LON_N"/>
    <property type="match status" value="1"/>
</dbReference>
<dbReference type="InterPro" id="IPR003111">
    <property type="entry name" value="Lon_prtase_N"/>
</dbReference>
<gene>
    <name evidence="2" type="ORF">EV193_108214</name>
</gene>
<dbReference type="SMART" id="SM00464">
    <property type="entry name" value="LON"/>
    <property type="match status" value="1"/>
</dbReference>
<dbReference type="OrthoDB" id="25394at2"/>
<dbReference type="PANTHER" id="PTHR46732">
    <property type="entry name" value="ATP-DEPENDENT PROTEASE LA (LON) DOMAIN PROTEIN"/>
    <property type="match status" value="1"/>
</dbReference>
<accession>A0A4Q7KJQ5</accession>
<keyword evidence="3" id="KW-1185">Reference proteome</keyword>
<evidence type="ECO:0000259" key="1">
    <source>
        <dbReference type="PROSITE" id="PS51787"/>
    </source>
</evidence>
<sequence length="226" mass="25533">MTEWLPLFPLHSVLLPSAHLPLHVFEPRYRELTVDLITEKVPDRRFGVIALRPSPTVEVTELGQLYEIGCATLLRQAKRLPDGRYDIVTTGERRFRLRALHTTRAPYLVGEIDWVPDAPMPTVSPDTVTLLADSARAAHRRYCTAAWEPQDWTTPAEDTSLSDLGHLIAADALLTVDDRQALLEETRPLHRLRMASRVLNREARIISTLRAVPAPPAEFRTQLSPN</sequence>
<evidence type="ECO:0000313" key="2">
    <source>
        <dbReference type="EMBL" id="RZS34864.1"/>
    </source>
</evidence>
<proteinExistence type="predicted"/>